<reference evidence="2" key="1">
    <citation type="journal article" date="2014" name="Int. J. Syst. Evol. Microbiol.">
        <title>Complete genome sequence of Corynebacterium casei LMG S-19264T (=DSM 44701T), isolated from a smear-ripened cheese.</title>
        <authorList>
            <consortium name="US DOE Joint Genome Institute (JGI-PGF)"/>
            <person name="Walter F."/>
            <person name="Albersmeier A."/>
            <person name="Kalinowski J."/>
            <person name="Ruckert C."/>
        </authorList>
    </citation>
    <scope>NUCLEOTIDE SEQUENCE</scope>
    <source>
        <strain evidence="2">JCM 3276</strain>
    </source>
</reference>
<feature type="compositionally biased region" description="Basic and acidic residues" evidence="1">
    <location>
        <begin position="38"/>
        <end position="52"/>
    </location>
</feature>
<evidence type="ECO:0000313" key="3">
    <source>
        <dbReference type="Proteomes" id="UP000660680"/>
    </source>
</evidence>
<accession>A0A918GMT0</accession>
<gene>
    <name evidence="2" type="ORF">GCM10010171_46390</name>
</gene>
<dbReference type="AlphaFoldDB" id="A0A918GMT0"/>
<reference evidence="2" key="2">
    <citation type="submission" date="2020-09" db="EMBL/GenBank/DDBJ databases">
        <authorList>
            <person name="Sun Q."/>
            <person name="Ohkuma M."/>
        </authorList>
    </citation>
    <scope>NUCLEOTIDE SEQUENCE</scope>
    <source>
        <strain evidence="2">JCM 3276</strain>
    </source>
</reference>
<keyword evidence="3" id="KW-1185">Reference proteome</keyword>
<dbReference type="EMBL" id="BMRB01000004">
    <property type="protein sequence ID" value="GGS45946.1"/>
    <property type="molecule type" value="Genomic_DNA"/>
</dbReference>
<proteinExistence type="predicted"/>
<organism evidence="2 3">
    <name type="scientific">Actinokineospora fastidiosa</name>
    <dbReference type="NCBI Taxonomy" id="1816"/>
    <lineage>
        <taxon>Bacteria</taxon>
        <taxon>Bacillati</taxon>
        <taxon>Actinomycetota</taxon>
        <taxon>Actinomycetes</taxon>
        <taxon>Pseudonocardiales</taxon>
        <taxon>Pseudonocardiaceae</taxon>
        <taxon>Actinokineospora</taxon>
    </lineage>
</organism>
<protein>
    <submittedName>
        <fullName evidence="2">Uncharacterized protein</fullName>
    </submittedName>
</protein>
<feature type="region of interest" description="Disordered" evidence="1">
    <location>
        <begin position="1"/>
        <end position="70"/>
    </location>
</feature>
<evidence type="ECO:0000256" key="1">
    <source>
        <dbReference type="SAM" id="MobiDB-lite"/>
    </source>
</evidence>
<dbReference type="Proteomes" id="UP000660680">
    <property type="component" value="Unassembled WGS sequence"/>
</dbReference>
<sequence length="70" mass="7620">MVTSAGQEATRPTRHPTTRRATTPRDNPPRDNPPPDNPPRDNPPRDVADLRPPRLGRGAQTSRPHAAVGT</sequence>
<evidence type="ECO:0000313" key="2">
    <source>
        <dbReference type="EMBL" id="GGS45946.1"/>
    </source>
</evidence>
<comment type="caution">
    <text evidence="2">The sequence shown here is derived from an EMBL/GenBank/DDBJ whole genome shotgun (WGS) entry which is preliminary data.</text>
</comment>
<name>A0A918GMT0_9PSEU</name>